<gene>
    <name evidence="3" type="ORF">C6569_03675</name>
</gene>
<dbReference type="AlphaFoldDB" id="A0A2S0N7U4"/>
<dbReference type="Proteomes" id="UP000237889">
    <property type="component" value="Chromosome"/>
</dbReference>
<organism evidence="3 4">
    <name type="scientific">Phreatobacter cathodiphilus</name>
    <dbReference type="NCBI Taxonomy" id="1868589"/>
    <lineage>
        <taxon>Bacteria</taxon>
        <taxon>Pseudomonadati</taxon>
        <taxon>Pseudomonadota</taxon>
        <taxon>Alphaproteobacteria</taxon>
        <taxon>Hyphomicrobiales</taxon>
        <taxon>Phreatobacteraceae</taxon>
        <taxon>Phreatobacter</taxon>
    </lineage>
</organism>
<proteinExistence type="predicted"/>
<keyword evidence="4" id="KW-1185">Reference proteome</keyword>
<evidence type="ECO:0000313" key="3">
    <source>
        <dbReference type="EMBL" id="AVO44240.1"/>
    </source>
</evidence>
<dbReference type="EMBL" id="CP027668">
    <property type="protein sequence ID" value="AVO44240.1"/>
    <property type="molecule type" value="Genomic_DNA"/>
</dbReference>
<feature type="chain" id="PRO_5015490530" description="AB hydrolase-1 domain-containing protein" evidence="1">
    <location>
        <begin position="25"/>
        <end position="203"/>
    </location>
</feature>
<evidence type="ECO:0000259" key="2">
    <source>
        <dbReference type="Pfam" id="PF12697"/>
    </source>
</evidence>
<dbReference type="InterPro" id="IPR029058">
    <property type="entry name" value="AB_hydrolase_fold"/>
</dbReference>
<dbReference type="SUPFAM" id="SSF53474">
    <property type="entry name" value="alpha/beta-Hydrolases"/>
    <property type="match status" value="1"/>
</dbReference>
<feature type="domain" description="AB hydrolase-1" evidence="2">
    <location>
        <begin position="58"/>
        <end position="175"/>
    </location>
</feature>
<keyword evidence="1" id="KW-0732">Signal</keyword>
<reference evidence="3 4" key="1">
    <citation type="submission" date="2018-03" db="EMBL/GenBank/DDBJ databases">
        <title>Genome sequencing of Phreatobacter sp.</title>
        <authorList>
            <person name="Kim S.-J."/>
            <person name="Heo J."/>
            <person name="Kwon S.-W."/>
        </authorList>
    </citation>
    <scope>NUCLEOTIDE SEQUENCE [LARGE SCALE GENOMIC DNA]</scope>
    <source>
        <strain evidence="3 4">S-12</strain>
    </source>
</reference>
<evidence type="ECO:0000256" key="1">
    <source>
        <dbReference type="SAM" id="SignalP"/>
    </source>
</evidence>
<protein>
    <recommendedName>
        <fullName evidence="2">AB hydrolase-1 domain-containing protein</fullName>
    </recommendedName>
</protein>
<dbReference type="KEGG" id="phr:C6569_03675"/>
<dbReference type="Gene3D" id="3.40.50.1820">
    <property type="entry name" value="alpha/beta hydrolase"/>
    <property type="match status" value="1"/>
</dbReference>
<feature type="signal peptide" evidence="1">
    <location>
        <begin position="1"/>
        <end position="24"/>
    </location>
</feature>
<sequence length="203" mass="21425">MTMPDGRAWLLILGLLAASGPARAGETRPTALLLDGLFIYVHQAYVGVSALAPLLERLGYRAAVDTHLMTRTAREEPVLLVGHSMGGATALKRAREMVEAGKPAPVVITIDAAFGSPPCPVPRCVNYYSPGFPKVEGAENIDAWQAGAFMANHALLATHPAVQRLVLERARALIEERAVSQAVAPNAPLSAPVPTPRPTAAGR</sequence>
<name>A0A2S0N7U4_9HYPH</name>
<evidence type="ECO:0000313" key="4">
    <source>
        <dbReference type="Proteomes" id="UP000237889"/>
    </source>
</evidence>
<dbReference type="Pfam" id="PF12697">
    <property type="entry name" value="Abhydrolase_6"/>
    <property type="match status" value="1"/>
</dbReference>
<dbReference type="InterPro" id="IPR000073">
    <property type="entry name" value="AB_hydrolase_1"/>
</dbReference>
<dbReference type="OrthoDB" id="8224553at2"/>
<accession>A0A2S0N7U4</accession>
<dbReference type="RefSeq" id="WP_106747570.1">
    <property type="nucleotide sequence ID" value="NZ_CP027668.1"/>
</dbReference>